<dbReference type="PROSITE" id="PS50112">
    <property type="entry name" value="PAS"/>
    <property type="match status" value="1"/>
</dbReference>
<keyword evidence="8" id="KW-1185">Reference proteome</keyword>
<dbReference type="Gene3D" id="3.30.450.20">
    <property type="entry name" value="PAS domain"/>
    <property type="match status" value="1"/>
</dbReference>
<evidence type="ECO:0000256" key="2">
    <source>
        <dbReference type="ARBA" id="ARBA00012438"/>
    </source>
</evidence>
<dbReference type="Pfam" id="PF13188">
    <property type="entry name" value="PAS_8"/>
    <property type="match status" value="1"/>
</dbReference>
<dbReference type="PANTHER" id="PTHR43065:SF29">
    <property type="entry name" value="SENSOR PROTEIN KINASE FLES"/>
    <property type="match status" value="1"/>
</dbReference>
<evidence type="ECO:0000256" key="3">
    <source>
        <dbReference type="ARBA" id="ARBA00022553"/>
    </source>
</evidence>
<dbReference type="InterPro" id="IPR003661">
    <property type="entry name" value="HisK_dim/P_dom"/>
</dbReference>
<gene>
    <name evidence="7" type="primary">fleS</name>
    <name evidence="7" type="ORF">MSZNOR_0712</name>
</gene>
<dbReference type="SMART" id="SM00387">
    <property type="entry name" value="HATPase_c"/>
    <property type="match status" value="1"/>
</dbReference>
<dbReference type="SUPFAM" id="SSF47384">
    <property type="entry name" value="Homodimeric domain of signal transducing histidine kinase"/>
    <property type="match status" value="1"/>
</dbReference>
<dbReference type="CDD" id="cd00130">
    <property type="entry name" value="PAS"/>
    <property type="match status" value="1"/>
</dbReference>
<dbReference type="Pfam" id="PF00512">
    <property type="entry name" value="HisKA"/>
    <property type="match status" value="1"/>
</dbReference>
<comment type="catalytic activity">
    <reaction evidence="1">
        <text>ATP + protein L-histidine = ADP + protein N-phospho-L-histidine.</text>
        <dbReference type="EC" id="2.7.13.3"/>
    </reaction>
</comment>
<dbReference type="InterPro" id="IPR003594">
    <property type="entry name" value="HATPase_dom"/>
</dbReference>
<evidence type="ECO:0000256" key="1">
    <source>
        <dbReference type="ARBA" id="ARBA00000085"/>
    </source>
</evidence>
<evidence type="ECO:0000313" key="7">
    <source>
        <dbReference type="EMBL" id="CAI8754400.1"/>
    </source>
</evidence>
<dbReference type="PANTHER" id="PTHR43065">
    <property type="entry name" value="SENSOR HISTIDINE KINASE"/>
    <property type="match status" value="1"/>
</dbReference>
<accession>A0ABM9HY30</accession>
<keyword evidence="3" id="KW-0597">Phosphoprotein</keyword>
<dbReference type="SUPFAM" id="SSF55874">
    <property type="entry name" value="ATPase domain of HSP90 chaperone/DNA topoisomerase II/histidine kinase"/>
    <property type="match status" value="1"/>
</dbReference>
<dbReference type="InterPro" id="IPR005467">
    <property type="entry name" value="His_kinase_dom"/>
</dbReference>
<dbReference type="EC" id="2.7.13.3" evidence="2"/>
<dbReference type="SUPFAM" id="SSF55785">
    <property type="entry name" value="PYP-like sensor domain (PAS domain)"/>
    <property type="match status" value="1"/>
</dbReference>
<dbReference type="InterPro" id="IPR004358">
    <property type="entry name" value="Sig_transdc_His_kin-like_C"/>
</dbReference>
<organism evidence="7 8">
    <name type="scientific">Methylocaldum szegediense</name>
    <dbReference type="NCBI Taxonomy" id="73780"/>
    <lineage>
        <taxon>Bacteria</taxon>
        <taxon>Pseudomonadati</taxon>
        <taxon>Pseudomonadota</taxon>
        <taxon>Gammaproteobacteria</taxon>
        <taxon>Methylococcales</taxon>
        <taxon>Methylococcaceae</taxon>
        <taxon>Methylocaldum</taxon>
    </lineage>
</organism>
<dbReference type="GO" id="GO:0004673">
    <property type="term" value="F:protein histidine kinase activity"/>
    <property type="evidence" value="ECO:0007669"/>
    <property type="project" value="UniProtKB-EC"/>
</dbReference>
<feature type="domain" description="PAS" evidence="6">
    <location>
        <begin position="113"/>
        <end position="149"/>
    </location>
</feature>
<dbReference type="SMART" id="SM00388">
    <property type="entry name" value="HisKA"/>
    <property type="match status" value="1"/>
</dbReference>
<dbReference type="InterPro" id="IPR000014">
    <property type="entry name" value="PAS"/>
</dbReference>
<dbReference type="InterPro" id="IPR036890">
    <property type="entry name" value="HATPase_C_sf"/>
</dbReference>
<name>A0ABM9HY30_9GAMM</name>
<dbReference type="Gene3D" id="3.30.565.10">
    <property type="entry name" value="Histidine kinase-like ATPase, C-terminal domain"/>
    <property type="match status" value="1"/>
</dbReference>
<feature type="coiled-coil region" evidence="4">
    <location>
        <begin position="75"/>
        <end position="116"/>
    </location>
</feature>
<dbReference type="InterPro" id="IPR036097">
    <property type="entry name" value="HisK_dim/P_sf"/>
</dbReference>
<reference evidence="7 8" key="1">
    <citation type="submission" date="2023-03" db="EMBL/GenBank/DDBJ databases">
        <authorList>
            <person name="Pearce D."/>
        </authorList>
    </citation>
    <scope>NUCLEOTIDE SEQUENCE [LARGE SCALE GENOMIC DNA]</scope>
    <source>
        <strain evidence="7">Msz</strain>
    </source>
</reference>
<protein>
    <recommendedName>
        <fullName evidence="2">histidine kinase</fullName>
        <ecNumber evidence="2">2.7.13.3</ecNumber>
    </recommendedName>
</protein>
<evidence type="ECO:0000259" key="5">
    <source>
        <dbReference type="PROSITE" id="PS50109"/>
    </source>
</evidence>
<sequence>MAKAFLTAVYRFVAGSRVVGRRSLADKGPWQTDSLEKDCRHRSGAPLHRVENGSNQAFDNVLRLQDAFEVFNALSENLTRSYLDLESQVARLSEELAAARNEKLKTLAEKERLANRLQLLLETLPGGVVVIDGQGFVIEHNPVAGRFLGEPLLGRNWRDVLDSLPIVENPHQRLLPDGKTVSLTISPLGDEPGQIVLLTDVTEMRSLQEWADHQRRLSALGEMVASLAHQVRTPLAAALLYASHLTRPDLDVSHRLKFGAKLTERLQHLERQVNDMLAFARMGSLSKEQFSIDDLLAKLAENCEPLMQGKAIEFTVINRSSDDGLHGNGDALLGVLINLVANAVEAVGGEGSICVVVDQPEHQYLDISVSDDGPGISGDVRERIFEPFFTTRSNGTGLGLAIADYVVKAHFGQIWCESEQGYGATFRIRLPLCPGGTPLPGSFSGRSVFMGGVDAAN</sequence>
<evidence type="ECO:0000259" key="6">
    <source>
        <dbReference type="PROSITE" id="PS50112"/>
    </source>
</evidence>
<dbReference type="PRINTS" id="PR00344">
    <property type="entry name" value="BCTRLSENSOR"/>
</dbReference>
<dbReference type="InterPro" id="IPR035965">
    <property type="entry name" value="PAS-like_dom_sf"/>
</dbReference>
<keyword evidence="7" id="KW-0808">Transferase</keyword>
<dbReference type="CDD" id="cd00082">
    <property type="entry name" value="HisKA"/>
    <property type="match status" value="1"/>
</dbReference>
<dbReference type="Gene3D" id="1.10.287.130">
    <property type="match status" value="1"/>
</dbReference>
<dbReference type="Proteomes" id="UP001162030">
    <property type="component" value="Chromosome"/>
</dbReference>
<keyword evidence="4" id="KW-0175">Coiled coil</keyword>
<proteinExistence type="predicted"/>
<dbReference type="EMBL" id="OX458333">
    <property type="protein sequence ID" value="CAI8754400.1"/>
    <property type="molecule type" value="Genomic_DNA"/>
</dbReference>
<dbReference type="PROSITE" id="PS50109">
    <property type="entry name" value="HIS_KIN"/>
    <property type="match status" value="1"/>
</dbReference>
<dbReference type="Pfam" id="PF02518">
    <property type="entry name" value="HATPase_c"/>
    <property type="match status" value="1"/>
</dbReference>
<evidence type="ECO:0000313" key="8">
    <source>
        <dbReference type="Proteomes" id="UP001162030"/>
    </source>
</evidence>
<feature type="domain" description="Histidine kinase" evidence="5">
    <location>
        <begin position="226"/>
        <end position="434"/>
    </location>
</feature>
<keyword evidence="7" id="KW-0418">Kinase</keyword>
<evidence type="ECO:0000256" key="4">
    <source>
        <dbReference type="SAM" id="Coils"/>
    </source>
</evidence>